<dbReference type="Proteomes" id="UP001221142">
    <property type="component" value="Unassembled WGS sequence"/>
</dbReference>
<name>A0AAD7AX44_9AGAR</name>
<dbReference type="AlphaFoldDB" id="A0AAD7AX44"/>
<accession>A0AAD7AX44</accession>
<proteinExistence type="predicted"/>
<evidence type="ECO:0000313" key="2">
    <source>
        <dbReference type="Proteomes" id="UP001221142"/>
    </source>
</evidence>
<organism evidence="1 2">
    <name type="scientific">Roridomyces roridus</name>
    <dbReference type="NCBI Taxonomy" id="1738132"/>
    <lineage>
        <taxon>Eukaryota</taxon>
        <taxon>Fungi</taxon>
        <taxon>Dikarya</taxon>
        <taxon>Basidiomycota</taxon>
        <taxon>Agaricomycotina</taxon>
        <taxon>Agaricomycetes</taxon>
        <taxon>Agaricomycetidae</taxon>
        <taxon>Agaricales</taxon>
        <taxon>Marasmiineae</taxon>
        <taxon>Mycenaceae</taxon>
        <taxon>Roridomyces</taxon>
    </lineage>
</organism>
<keyword evidence="2" id="KW-1185">Reference proteome</keyword>
<dbReference type="EMBL" id="JARKIF010000209">
    <property type="protein sequence ID" value="KAJ7602669.1"/>
    <property type="molecule type" value="Genomic_DNA"/>
</dbReference>
<sequence length="111" mass="11806">MVPQNPSSLVLSPLSPSSSPFVIPLRHPLPSTIGQSTIVVALAALVLPAPLYRFPSPDPLPPQCQLAGPPKLAVPSIPRDFEWSIPALSLSPSFTQSHPALVPLLLFVYIV</sequence>
<protein>
    <submittedName>
        <fullName evidence="1">Uncharacterized protein</fullName>
    </submittedName>
</protein>
<comment type="caution">
    <text evidence="1">The sequence shown here is derived from an EMBL/GenBank/DDBJ whole genome shotgun (WGS) entry which is preliminary data.</text>
</comment>
<reference evidence="1" key="1">
    <citation type="submission" date="2023-03" db="EMBL/GenBank/DDBJ databases">
        <title>Massive genome expansion in bonnet fungi (Mycena s.s.) driven by repeated elements and novel gene families across ecological guilds.</title>
        <authorList>
            <consortium name="Lawrence Berkeley National Laboratory"/>
            <person name="Harder C.B."/>
            <person name="Miyauchi S."/>
            <person name="Viragh M."/>
            <person name="Kuo A."/>
            <person name="Thoen E."/>
            <person name="Andreopoulos B."/>
            <person name="Lu D."/>
            <person name="Skrede I."/>
            <person name="Drula E."/>
            <person name="Henrissat B."/>
            <person name="Morin E."/>
            <person name="Kohler A."/>
            <person name="Barry K."/>
            <person name="LaButti K."/>
            <person name="Morin E."/>
            <person name="Salamov A."/>
            <person name="Lipzen A."/>
            <person name="Mereny Z."/>
            <person name="Hegedus B."/>
            <person name="Baldrian P."/>
            <person name="Stursova M."/>
            <person name="Weitz H."/>
            <person name="Taylor A."/>
            <person name="Grigoriev I.V."/>
            <person name="Nagy L.G."/>
            <person name="Martin F."/>
            <person name="Kauserud H."/>
        </authorList>
    </citation>
    <scope>NUCLEOTIDE SEQUENCE</scope>
    <source>
        <strain evidence="1">9284</strain>
    </source>
</reference>
<gene>
    <name evidence="1" type="ORF">FB45DRAFT_1046696</name>
</gene>
<evidence type="ECO:0000313" key="1">
    <source>
        <dbReference type="EMBL" id="KAJ7602669.1"/>
    </source>
</evidence>